<evidence type="ECO:0000313" key="1">
    <source>
        <dbReference type="EMBL" id="ALP39526.1"/>
    </source>
</evidence>
<dbReference type="EMBL" id="CP013067">
    <property type="protein sequence ID" value="ALP43585.1"/>
    <property type="molecule type" value="Genomic_DNA"/>
</dbReference>
<dbReference type="KEGG" id="asr:WL1483_107"/>
<name>A0A0S2SPE0_9GAMM</name>
<dbReference type="Proteomes" id="UP000058114">
    <property type="component" value="Chromosome"/>
</dbReference>
<dbReference type="AlphaFoldDB" id="A0A0S2SPE0"/>
<protein>
    <submittedName>
        <fullName evidence="2">Uncharacterized protein</fullName>
    </submittedName>
</protein>
<dbReference type="KEGG" id="asr:WL1483_4166"/>
<proteinExistence type="predicted"/>
<accession>A0A0S2SPE0</accession>
<organism evidence="2 3">
    <name type="scientific">Aeromonas schubertii</name>
    <dbReference type="NCBI Taxonomy" id="652"/>
    <lineage>
        <taxon>Bacteria</taxon>
        <taxon>Pseudomonadati</taxon>
        <taxon>Pseudomonadota</taxon>
        <taxon>Gammaproteobacteria</taxon>
        <taxon>Aeromonadales</taxon>
        <taxon>Aeromonadaceae</taxon>
        <taxon>Aeromonas</taxon>
    </lineage>
</organism>
<sequence>MGNCQVNTISIHTNHFLVELNGTREADGLASQSLDARSERQVVTLDTLGEYLPGQMHLVRHLSGIASPIITGDKAYLERRKQAQQPTACLIVAWAKGICHDSFSLGIKGIPKPMSMLFIADIGPLLIKFTDKRHVIEHHLFGGYLPWGEFFRARMTVLMPILRTRAVSRTPEPLNAISTILSLTPGLRAS</sequence>
<evidence type="ECO:0000313" key="2">
    <source>
        <dbReference type="EMBL" id="ALP43585.1"/>
    </source>
</evidence>
<reference evidence="2 3" key="2">
    <citation type="journal article" date="2016" name="Genome Announc.">
        <title>Complete Genome Sequence of the Highly Virulent Aeromonas schubertii Strain WL1483, Isolated from Diseased Snakehead Fish (Channa argus) in China.</title>
        <authorList>
            <person name="Liu L."/>
            <person name="Li N."/>
            <person name="Zhang D."/>
            <person name="Fu X."/>
            <person name="Shi C."/>
            <person name="Lin Q."/>
            <person name="Hao G."/>
        </authorList>
    </citation>
    <scope>NUCLEOTIDE SEQUENCE [LARGE SCALE GENOMIC DNA]</scope>
    <source>
        <strain evidence="2 3">WL1483</strain>
    </source>
</reference>
<evidence type="ECO:0000313" key="3">
    <source>
        <dbReference type="Proteomes" id="UP000058114"/>
    </source>
</evidence>
<gene>
    <name evidence="1" type="ORF">WL1483_107</name>
    <name evidence="2" type="ORF">WL1483_4166</name>
</gene>
<reference evidence="3" key="1">
    <citation type="submission" date="2015-10" db="EMBL/GenBank/DDBJ databases">
        <title>Complete Genome Sequence of Aeromonas schubertii strain WL1483.</title>
        <authorList>
            <person name="Liu L."/>
        </authorList>
    </citation>
    <scope>NUCLEOTIDE SEQUENCE [LARGE SCALE GENOMIC DNA]</scope>
    <source>
        <strain evidence="3">WL1483</strain>
    </source>
</reference>
<dbReference type="EMBL" id="CP013067">
    <property type="protein sequence ID" value="ALP39526.1"/>
    <property type="molecule type" value="Genomic_DNA"/>
</dbReference>